<protein>
    <submittedName>
        <fullName evidence="1">Uncharacterized protein</fullName>
    </submittedName>
</protein>
<accession>U2QEJ8</accession>
<dbReference type="Proteomes" id="UP000017052">
    <property type="component" value="Unassembled WGS sequence"/>
</dbReference>
<comment type="caution">
    <text evidence="1">The sequence shown here is derived from an EMBL/GenBank/DDBJ whole genome shotgun (WGS) entry which is preliminary data.</text>
</comment>
<organism evidence="1 2">
    <name type="scientific">Propionibacterium acidifaciens F0233</name>
    <dbReference type="NCBI Taxonomy" id="553198"/>
    <lineage>
        <taxon>Bacteria</taxon>
        <taxon>Bacillati</taxon>
        <taxon>Actinomycetota</taxon>
        <taxon>Actinomycetes</taxon>
        <taxon>Propionibacteriales</taxon>
        <taxon>Propionibacteriaceae</taxon>
        <taxon>Propionibacterium</taxon>
    </lineage>
</organism>
<reference evidence="1" key="1">
    <citation type="submission" date="2013-08" db="EMBL/GenBank/DDBJ databases">
        <authorList>
            <person name="Durkin A.S."/>
            <person name="Haft D.R."/>
            <person name="McCorrison J."/>
            <person name="Torralba M."/>
            <person name="Gillis M."/>
            <person name="Haft D.H."/>
            <person name="Methe B."/>
            <person name="Sutton G."/>
            <person name="Nelson K.E."/>
        </authorList>
    </citation>
    <scope>NUCLEOTIDE SEQUENCE [LARGE SCALE GENOMIC DNA]</scope>
    <source>
        <strain evidence="1">F0233</strain>
    </source>
</reference>
<name>U2QEJ8_9ACTN</name>
<dbReference type="AlphaFoldDB" id="U2QEJ8"/>
<sequence>MLIAHVTGDTVDLHPIRAGRDVFDVFLYLLEVYEAWIRRTGWEFRDADTYAPTIGAAIYPEQDLTREGFPNE</sequence>
<proteinExistence type="predicted"/>
<keyword evidence="2" id="KW-1185">Reference proteome</keyword>
<gene>
    <name evidence="1" type="ORF">HMPREF0682_2468</name>
</gene>
<dbReference type="EMBL" id="ACVN02000210">
    <property type="protein sequence ID" value="ERK54599.1"/>
    <property type="molecule type" value="Genomic_DNA"/>
</dbReference>
<evidence type="ECO:0000313" key="1">
    <source>
        <dbReference type="EMBL" id="ERK54599.1"/>
    </source>
</evidence>
<evidence type="ECO:0000313" key="2">
    <source>
        <dbReference type="Proteomes" id="UP000017052"/>
    </source>
</evidence>